<accession>A0AAU1ZSK1</accession>
<protein>
    <recommendedName>
        <fullName evidence="2">Peptidase family U32</fullName>
    </recommendedName>
</protein>
<name>A0AAU1ZSK1_9ACTN</name>
<evidence type="ECO:0000313" key="1">
    <source>
        <dbReference type="EMBL" id="WTT14975.1"/>
    </source>
</evidence>
<gene>
    <name evidence="1" type="ORF">OHA22_05275</name>
</gene>
<organism evidence="1">
    <name type="scientific">Streptomyces sp. NBC_00093</name>
    <dbReference type="NCBI Taxonomy" id="2975649"/>
    <lineage>
        <taxon>Bacteria</taxon>
        <taxon>Bacillati</taxon>
        <taxon>Actinomycetota</taxon>
        <taxon>Actinomycetes</taxon>
        <taxon>Kitasatosporales</taxon>
        <taxon>Streptomycetaceae</taxon>
        <taxon>Streptomyces</taxon>
    </lineage>
</organism>
<reference evidence="1" key="1">
    <citation type="submission" date="2022-10" db="EMBL/GenBank/DDBJ databases">
        <title>The complete genomes of actinobacterial strains from the NBC collection.</title>
        <authorList>
            <person name="Joergensen T.S."/>
            <person name="Alvarez Arevalo M."/>
            <person name="Sterndorff E.B."/>
            <person name="Faurdal D."/>
            <person name="Vuksanovic O."/>
            <person name="Mourched A.-S."/>
            <person name="Charusanti P."/>
            <person name="Shaw S."/>
            <person name="Blin K."/>
            <person name="Weber T."/>
        </authorList>
    </citation>
    <scope>NUCLEOTIDE SEQUENCE</scope>
    <source>
        <strain evidence="1">NBC_00093</strain>
    </source>
</reference>
<proteinExistence type="predicted"/>
<dbReference type="EMBL" id="CP108222">
    <property type="protein sequence ID" value="WTT14975.1"/>
    <property type="molecule type" value="Genomic_DNA"/>
</dbReference>
<dbReference type="AlphaFoldDB" id="A0AAU1ZSK1"/>
<sequence>MSSDFGSAVTRGASKARRYLMDNGLPYSDEIELKPSGAEFADGGHYGVEIPVVNSFKVLDATLSLLQAEGLPVTRFNETLGAMLLSDSEVEDMLELCRVNGVGMLFALGPRPEYDRKAAFYRGGFGASQGRRINNNDAIAQSVEEAYRLTELGCRGLIAYDLGVIRLLSDMRAAGELPADLMLKASSHCIVSNPMTSRIYAENGADSVTTTHDLGLGVLQEIRRGSPELTIDLPTDVYGSKGGFIRFYEVPELVQICAPMMLKIGASAQSHPHDPVNENTVRQRVQRVALCMEYLAKSGIEAKYISDLSPQRCVPAAV</sequence>
<evidence type="ECO:0008006" key="2">
    <source>
        <dbReference type="Google" id="ProtNLM"/>
    </source>
</evidence>